<feature type="region of interest" description="Disordered" evidence="1">
    <location>
        <begin position="1"/>
        <end position="20"/>
    </location>
</feature>
<evidence type="ECO:0000313" key="4">
    <source>
        <dbReference type="Proteomes" id="UP001179952"/>
    </source>
</evidence>
<dbReference type="Proteomes" id="UP001179952">
    <property type="component" value="Unassembled WGS sequence"/>
</dbReference>
<evidence type="ECO:0000256" key="2">
    <source>
        <dbReference type="SAM" id="Phobius"/>
    </source>
</evidence>
<evidence type="ECO:0000313" key="3">
    <source>
        <dbReference type="EMBL" id="KAK1267344.1"/>
    </source>
</evidence>
<gene>
    <name evidence="3" type="ORF">QJS04_geneDACA015371</name>
</gene>
<dbReference type="AlphaFoldDB" id="A0AAV9ASJ6"/>
<keyword evidence="2" id="KW-0812">Transmembrane</keyword>
<sequence length="65" mass="7384">MNIEFRDGGEEGIVEEAERVEKKERSSLGRPWVTGRMRIGCGPSGLPFTVLVVLMVLLRVRDHHH</sequence>
<name>A0AAV9ASJ6_ACOGR</name>
<reference evidence="3" key="1">
    <citation type="journal article" date="2023" name="Nat. Commun.">
        <title>Diploid and tetraploid genomes of Acorus and the evolution of monocots.</title>
        <authorList>
            <person name="Ma L."/>
            <person name="Liu K.W."/>
            <person name="Li Z."/>
            <person name="Hsiao Y.Y."/>
            <person name="Qi Y."/>
            <person name="Fu T."/>
            <person name="Tang G.D."/>
            <person name="Zhang D."/>
            <person name="Sun W.H."/>
            <person name="Liu D.K."/>
            <person name="Li Y."/>
            <person name="Chen G.Z."/>
            <person name="Liu X.D."/>
            <person name="Liao X.Y."/>
            <person name="Jiang Y.T."/>
            <person name="Yu X."/>
            <person name="Hao Y."/>
            <person name="Huang J."/>
            <person name="Zhao X.W."/>
            <person name="Ke S."/>
            <person name="Chen Y.Y."/>
            <person name="Wu W.L."/>
            <person name="Hsu J.L."/>
            <person name="Lin Y.F."/>
            <person name="Huang M.D."/>
            <person name="Li C.Y."/>
            <person name="Huang L."/>
            <person name="Wang Z.W."/>
            <person name="Zhao X."/>
            <person name="Zhong W.Y."/>
            <person name="Peng D.H."/>
            <person name="Ahmad S."/>
            <person name="Lan S."/>
            <person name="Zhang J.S."/>
            <person name="Tsai W.C."/>
            <person name="Van de Peer Y."/>
            <person name="Liu Z.J."/>
        </authorList>
    </citation>
    <scope>NUCLEOTIDE SEQUENCE</scope>
    <source>
        <strain evidence="3">SCP</strain>
    </source>
</reference>
<proteinExistence type="predicted"/>
<keyword evidence="2" id="KW-1133">Transmembrane helix</keyword>
<accession>A0AAV9ASJ6</accession>
<evidence type="ECO:0000256" key="1">
    <source>
        <dbReference type="SAM" id="MobiDB-lite"/>
    </source>
</evidence>
<evidence type="ECO:0008006" key="5">
    <source>
        <dbReference type="Google" id="ProtNLM"/>
    </source>
</evidence>
<feature type="transmembrane region" description="Helical" evidence="2">
    <location>
        <begin position="37"/>
        <end position="58"/>
    </location>
</feature>
<reference evidence="3" key="2">
    <citation type="submission" date="2023-06" db="EMBL/GenBank/DDBJ databases">
        <authorList>
            <person name="Ma L."/>
            <person name="Liu K.-W."/>
            <person name="Li Z."/>
            <person name="Hsiao Y.-Y."/>
            <person name="Qi Y."/>
            <person name="Fu T."/>
            <person name="Tang G."/>
            <person name="Zhang D."/>
            <person name="Sun W.-H."/>
            <person name="Liu D.-K."/>
            <person name="Li Y."/>
            <person name="Chen G.-Z."/>
            <person name="Liu X.-D."/>
            <person name="Liao X.-Y."/>
            <person name="Jiang Y.-T."/>
            <person name="Yu X."/>
            <person name="Hao Y."/>
            <person name="Huang J."/>
            <person name="Zhao X.-W."/>
            <person name="Ke S."/>
            <person name="Chen Y.-Y."/>
            <person name="Wu W.-L."/>
            <person name="Hsu J.-L."/>
            <person name="Lin Y.-F."/>
            <person name="Huang M.-D."/>
            <person name="Li C.-Y."/>
            <person name="Huang L."/>
            <person name="Wang Z.-W."/>
            <person name="Zhao X."/>
            <person name="Zhong W.-Y."/>
            <person name="Peng D.-H."/>
            <person name="Ahmad S."/>
            <person name="Lan S."/>
            <person name="Zhang J.-S."/>
            <person name="Tsai W.-C."/>
            <person name="Van De Peer Y."/>
            <person name="Liu Z.-J."/>
        </authorList>
    </citation>
    <scope>NUCLEOTIDE SEQUENCE</scope>
    <source>
        <strain evidence="3">SCP</strain>
        <tissue evidence="3">Leaves</tissue>
    </source>
</reference>
<comment type="caution">
    <text evidence="3">The sequence shown here is derived from an EMBL/GenBank/DDBJ whole genome shotgun (WGS) entry which is preliminary data.</text>
</comment>
<keyword evidence="4" id="KW-1185">Reference proteome</keyword>
<dbReference type="EMBL" id="JAUJYN010000007">
    <property type="protein sequence ID" value="KAK1267344.1"/>
    <property type="molecule type" value="Genomic_DNA"/>
</dbReference>
<organism evidence="3 4">
    <name type="scientific">Acorus gramineus</name>
    <name type="common">Dwarf sweet flag</name>
    <dbReference type="NCBI Taxonomy" id="55184"/>
    <lineage>
        <taxon>Eukaryota</taxon>
        <taxon>Viridiplantae</taxon>
        <taxon>Streptophyta</taxon>
        <taxon>Embryophyta</taxon>
        <taxon>Tracheophyta</taxon>
        <taxon>Spermatophyta</taxon>
        <taxon>Magnoliopsida</taxon>
        <taxon>Liliopsida</taxon>
        <taxon>Acoraceae</taxon>
        <taxon>Acorus</taxon>
    </lineage>
</organism>
<keyword evidence="2" id="KW-0472">Membrane</keyword>
<protein>
    <recommendedName>
        <fullName evidence="5">Transmembrane protein</fullName>
    </recommendedName>
</protein>